<dbReference type="RefSeq" id="WP_266122198.1">
    <property type="nucleotide sequence ID" value="NZ_JAJHNU010000001.1"/>
</dbReference>
<reference evidence="2" key="1">
    <citation type="submission" date="2021-11" db="EMBL/GenBank/DDBJ databases">
        <title>Draft genome sequence of Alcaligenes endophyticus type strain CCUG 75668T.</title>
        <authorList>
            <person name="Salva-Serra F."/>
            <person name="Duran R.E."/>
            <person name="Seeger M."/>
            <person name="Moore E.R.B."/>
            <person name="Jaen-Luchoro D."/>
        </authorList>
    </citation>
    <scope>NUCLEOTIDE SEQUENCE</scope>
    <source>
        <strain evidence="2">CCUG 75668</strain>
    </source>
</reference>
<protein>
    <submittedName>
        <fullName evidence="2">TIGR01244 family phosphatase</fullName>
    </submittedName>
</protein>
<gene>
    <name evidence="2" type="ORF">LMS43_04230</name>
</gene>
<dbReference type="EMBL" id="JAJHNU010000001">
    <property type="protein sequence ID" value="MDN4120494.1"/>
    <property type="molecule type" value="Genomic_DNA"/>
</dbReference>
<comment type="caution">
    <text evidence="2">The sequence shown here is derived from an EMBL/GenBank/DDBJ whole genome shotgun (WGS) entry which is preliminary data.</text>
</comment>
<dbReference type="Proteomes" id="UP001168613">
    <property type="component" value="Unassembled WGS sequence"/>
</dbReference>
<dbReference type="NCBIfam" id="TIGR01244">
    <property type="entry name" value="TIGR01244 family sulfur transferase"/>
    <property type="match status" value="1"/>
</dbReference>
<evidence type="ECO:0000259" key="1">
    <source>
        <dbReference type="Pfam" id="PF04273"/>
    </source>
</evidence>
<organism evidence="2 3">
    <name type="scientific">Alcaligenes endophyticus</name>
    <dbReference type="NCBI Taxonomy" id="1929088"/>
    <lineage>
        <taxon>Bacteria</taxon>
        <taxon>Pseudomonadati</taxon>
        <taxon>Pseudomonadota</taxon>
        <taxon>Betaproteobacteria</taxon>
        <taxon>Burkholderiales</taxon>
        <taxon>Alcaligenaceae</taxon>
        <taxon>Alcaligenes</taxon>
    </lineage>
</organism>
<proteinExistence type="predicted"/>
<dbReference type="Pfam" id="PF04273">
    <property type="entry name" value="BLH_phosphatase"/>
    <property type="match status" value="1"/>
</dbReference>
<feature type="domain" description="Beta-lactamase hydrolase-like protein phosphatase-like" evidence="1">
    <location>
        <begin position="6"/>
        <end position="111"/>
    </location>
</feature>
<evidence type="ECO:0000313" key="2">
    <source>
        <dbReference type="EMBL" id="MDN4120494.1"/>
    </source>
</evidence>
<dbReference type="InterPro" id="IPR005939">
    <property type="entry name" value="BLH_phosphatase-like"/>
</dbReference>
<keyword evidence="3" id="KW-1185">Reference proteome</keyword>
<dbReference type="InterPro" id="IPR029021">
    <property type="entry name" value="Prot-tyrosine_phosphatase-like"/>
</dbReference>
<sequence length="113" mass="11877">MSIPYKSLSENFAVSPQLTAEDMQAVAAAGFKSVIINRPDFEGGAEQPLAADVMAAAEAVGLQACYQPVAGNAITAADVNNFADLLETLPQPVLAYCRSGNRCSILYHATQTN</sequence>
<evidence type="ECO:0000313" key="3">
    <source>
        <dbReference type="Proteomes" id="UP001168613"/>
    </source>
</evidence>
<dbReference type="Gene3D" id="3.90.190.10">
    <property type="entry name" value="Protein tyrosine phosphatase superfamily"/>
    <property type="match status" value="1"/>
</dbReference>
<name>A0ABT8EGT1_9BURK</name>
<accession>A0ABT8EGT1</accession>